<evidence type="ECO:0000313" key="8">
    <source>
        <dbReference type="EMBL" id="MCD9560107.1"/>
    </source>
</evidence>
<evidence type="ECO:0000256" key="3">
    <source>
        <dbReference type="ARBA" id="ARBA00022771"/>
    </source>
</evidence>
<comment type="subcellular location">
    <subcellularLocation>
        <location evidence="1 6">Nucleus</location>
    </subcellularLocation>
</comment>
<dbReference type="PANTHER" id="PTHR23163">
    <property type="entry name" value="RING FINGER PROTEIN-RELATED"/>
    <property type="match status" value="1"/>
</dbReference>
<keyword evidence="2 6" id="KW-0479">Metal-binding</keyword>
<keyword evidence="9" id="KW-1185">Reference proteome</keyword>
<dbReference type="EC" id="2.3.2.27" evidence="6"/>
<name>A0ABS8UMI2_DATST</name>
<dbReference type="PANTHER" id="PTHR23163:SF0">
    <property type="entry name" value="E3 UBIQUITIN-PROTEIN LIGASE BRE1"/>
    <property type="match status" value="1"/>
</dbReference>
<organism evidence="8 9">
    <name type="scientific">Datura stramonium</name>
    <name type="common">Jimsonweed</name>
    <name type="synonym">Common thornapple</name>
    <dbReference type="NCBI Taxonomy" id="4076"/>
    <lineage>
        <taxon>Eukaryota</taxon>
        <taxon>Viridiplantae</taxon>
        <taxon>Streptophyta</taxon>
        <taxon>Embryophyta</taxon>
        <taxon>Tracheophyta</taxon>
        <taxon>Spermatophyta</taxon>
        <taxon>Magnoliopsida</taxon>
        <taxon>eudicotyledons</taxon>
        <taxon>Gunneridae</taxon>
        <taxon>Pentapetalae</taxon>
        <taxon>asterids</taxon>
        <taxon>lamiids</taxon>
        <taxon>Solanales</taxon>
        <taxon>Solanaceae</taxon>
        <taxon>Solanoideae</taxon>
        <taxon>Datureae</taxon>
        <taxon>Datura</taxon>
    </lineage>
</organism>
<keyword evidence="6" id="KW-0808">Transferase</keyword>
<keyword evidence="6 7" id="KW-0175">Coiled coil</keyword>
<keyword evidence="4 6" id="KW-0862">Zinc</keyword>
<dbReference type="Proteomes" id="UP000823775">
    <property type="component" value="Unassembled WGS sequence"/>
</dbReference>
<comment type="pathway">
    <text evidence="6">Protein modification; protein ubiquitination.</text>
</comment>
<sequence length="225" mass="25417">METLLPLDTAVLLHQNQKLSQKLEAQKIEIAVLEDKFTELRDKQKPYDNTLAVIQKSWVELVDELEVCSMRTKDSLRHGNASNHQSSAEDGSFYACEDSFLIRLSQTGATESCSAVNTQMGYERNKMDMDDQKIMKILRNIVSTVDDIWKMKDKLCAAVLKVLPEDGSCLQKSLSDLHMGVKNLRQTINELHLKHRSLAGALQNHRDTDAKNKAELKCLRGTPCS</sequence>
<keyword evidence="6" id="KW-0833">Ubl conjugation pathway</keyword>
<keyword evidence="3 6" id="KW-0863">Zinc-finger</keyword>
<evidence type="ECO:0000313" key="9">
    <source>
        <dbReference type="Proteomes" id="UP000823775"/>
    </source>
</evidence>
<comment type="caution">
    <text evidence="8">The sequence shown here is derived from an EMBL/GenBank/DDBJ whole genome shotgun (WGS) entry which is preliminary data.</text>
</comment>
<dbReference type="EMBL" id="JACEIK010002269">
    <property type="protein sequence ID" value="MCD9560107.1"/>
    <property type="molecule type" value="Genomic_DNA"/>
</dbReference>
<keyword evidence="6" id="KW-0156">Chromatin regulator</keyword>
<evidence type="ECO:0000256" key="6">
    <source>
        <dbReference type="RuleBase" id="RU365038"/>
    </source>
</evidence>
<evidence type="ECO:0000256" key="5">
    <source>
        <dbReference type="ARBA" id="ARBA00023242"/>
    </source>
</evidence>
<accession>A0ABS8UMI2</accession>
<reference evidence="8 9" key="1">
    <citation type="journal article" date="2021" name="BMC Genomics">
        <title>Datura genome reveals duplications of psychoactive alkaloid biosynthetic genes and high mutation rate following tissue culture.</title>
        <authorList>
            <person name="Rajewski A."/>
            <person name="Carter-House D."/>
            <person name="Stajich J."/>
            <person name="Litt A."/>
        </authorList>
    </citation>
    <scope>NUCLEOTIDE SEQUENCE [LARGE SCALE GENOMIC DNA]</scope>
    <source>
        <strain evidence="8">AR-01</strain>
    </source>
</reference>
<protein>
    <recommendedName>
        <fullName evidence="6">E3 ubiquitin protein ligase</fullName>
        <ecNumber evidence="6">2.3.2.27</ecNumber>
    </recommendedName>
</protein>
<proteinExistence type="inferred from homology"/>
<evidence type="ECO:0000256" key="7">
    <source>
        <dbReference type="SAM" id="Coils"/>
    </source>
</evidence>
<keyword evidence="5 6" id="KW-0539">Nucleus</keyword>
<comment type="similarity">
    <text evidence="6">Belongs to the BRE1 family.</text>
</comment>
<evidence type="ECO:0000256" key="1">
    <source>
        <dbReference type="ARBA" id="ARBA00004123"/>
    </source>
</evidence>
<dbReference type="InterPro" id="IPR013956">
    <property type="entry name" value="E3_ubiquit_lig_Bre1"/>
</dbReference>
<comment type="catalytic activity">
    <reaction evidence="6">
        <text>S-ubiquitinyl-[E2 ubiquitin-conjugating enzyme]-L-cysteine + [acceptor protein]-L-lysine = [E2 ubiquitin-conjugating enzyme]-L-cysteine + N(6)-ubiquitinyl-[acceptor protein]-L-lysine.</text>
        <dbReference type="EC" id="2.3.2.27"/>
    </reaction>
</comment>
<evidence type="ECO:0000256" key="2">
    <source>
        <dbReference type="ARBA" id="ARBA00022723"/>
    </source>
</evidence>
<feature type="coiled-coil region" evidence="7">
    <location>
        <begin position="16"/>
        <end position="43"/>
    </location>
</feature>
<gene>
    <name evidence="8" type="primary">HUB1_2</name>
    <name evidence="8" type="ORF">HAX54_018550</name>
</gene>
<evidence type="ECO:0000256" key="4">
    <source>
        <dbReference type="ARBA" id="ARBA00022833"/>
    </source>
</evidence>